<evidence type="ECO:0000256" key="5">
    <source>
        <dbReference type="ARBA" id="ARBA00023204"/>
    </source>
</evidence>
<dbReference type="PATRIC" id="fig|129137.4.peg.4085"/>
<dbReference type="EC" id="3.1.-.-" evidence="6"/>
<name>A0A0P9QU17_PSEA0</name>
<dbReference type="GO" id="GO:0004519">
    <property type="term" value="F:endonuclease activity"/>
    <property type="evidence" value="ECO:0007669"/>
    <property type="project" value="UniProtKB-KW"/>
</dbReference>
<dbReference type="InterPro" id="IPR011335">
    <property type="entry name" value="Restrct_endonuc-II-like"/>
</dbReference>
<sequence length="154" mass="17991">MIDVVSAEVRSRMMAGIRGKNTKPEITVRRYLHSLGYRYRLHKKDLPGRPDLVLAKHKVVIFVHGCFWHCHQGCFYSRIPKTRQAFWSDKLGRNVVRDEHQIKQLCALGWRVIVVWECGVKHCFDSAFCLSEMISSSHEQVESWPLYPPRKGQV</sequence>
<dbReference type="PIRSF" id="PIRSF018267">
    <property type="entry name" value="VSR_endonuc"/>
    <property type="match status" value="1"/>
</dbReference>
<evidence type="ECO:0000313" key="8">
    <source>
        <dbReference type="Proteomes" id="UP000050490"/>
    </source>
</evidence>
<keyword evidence="1 6" id="KW-0540">Nuclease</keyword>
<dbReference type="CDD" id="cd00221">
    <property type="entry name" value="Vsr"/>
    <property type="match status" value="1"/>
</dbReference>
<proteinExistence type="inferred from homology"/>
<dbReference type="NCBIfam" id="TIGR00632">
    <property type="entry name" value="vsr"/>
    <property type="match status" value="1"/>
</dbReference>
<evidence type="ECO:0000256" key="6">
    <source>
        <dbReference type="PIRNR" id="PIRNR018267"/>
    </source>
</evidence>
<gene>
    <name evidence="7" type="ORF">ALO70_200067</name>
</gene>
<evidence type="ECO:0000256" key="4">
    <source>
        <dbReference type="ARBA" id="ARBA00022801"/>
    </source>
</evidence>
<dbReference type="Gene3D" id="3.40.960.10">
    <property type="entry name" value="VSR Endonuclease"/>
    <property type="match status" value="1"/>
</dbReference>
<comment type="function">
    <text evidence="6">May nick specific sequences that contain T:G mispairs resulting from m5C-deamination.</text>
</comment>
<dbReference type="GO" id="GO:0006298">
    <property type="term" value="P:mismatch repair"/>
    <property type="evidence" value="ECO:0007669"/>
    <property type="project" value="UniProtKB-UniRule"/>
</dbReference>
<keyword evidence="2 6" id="KW-0255">Endonuclease</keyword>
<evidence type="ECO:0000313" key="7">
    <source>
        <dbReference type="EMBL" id="KPX35633.1"/>
    </source>
</evidence>
<evidence type="ECO:0000256" key="2">
    <source>
        <dbReference type="ARBA" id="ARBA00022759"/>
    </source>
</evidence>
<dbReference type="InterPro" id="IPR004603">
    <property type="entry name" value="DNA_mismatch_endonuc_vsr"/>
</dbReference>
<evidence type="ECO:0000256" key="3">
    <source>
        <dbReference type="ARBA" id="ARBA00022763"/>
    </source>
</evidence>
<accession>A0A0P9QU17</accession>
<reference evidence="7 8" key="1">
    <citation type="submission" date="2015-09" db="EMBL/GenBank/DDBJ databases">
        <title>Genome announcement of multiple Pseudomonas syringae strains.</title>
        <authorList>
            <person name="Thakur S."/>
            <person name="Wang P.W."/>
            <person name="Gong Y."/>
            <person name="Weir B.S."/>
            <person name="Guttman D.S."/>
        </authorList>
    </citation>
    <scope>NUCLEOTIDE SEQUENCE [LARGE SCALE GENOMIC DNA]</scope>
    <source>
        <strain evidence="7 8">ICMP4455</strain>
    </source>
</reference>
<keyword evidence="4 6" id="KW-0378">Hydrolase</keyword>
<dbReference type="RefSeq" id="WP_081082183.1">
    <property type="nucleotide sequence ID" value="NZ_BMZW01000003.1"/>
</dbReference>
<comment type="similarity">
    <text evidence="6">Belongs to the vsr family.</text>
</comment>
<dbReference type="Pfam" id="PF03852">
    <property type="entry name" value="Vsr"/>
    <property type="match status" value="1"/>
</dbReference>
<organism evidence="7 8">
    <name type="scientific">Pseudomonas amygdali pv. eriobotryae</name>
    <dbReference type="NCBI Taxonomy" id="129137"/>
    <lineage>
        <taxon>Bacteria</taxon>
        <taxon>Pseudomonadati</taxon>
        <taxon>Pseudomonadota</taxon>
        <taxon>Gammaproteobacteria</taxon>
        <taxon>Pseudomonadales</taxon>
        <taxon>Pseudomonadaceae</taxon>
        <taxon>Pseudomonas</taxon>
        <taxon>Pseudomonas amygdali</taxon>
    </lineage>
</organism>
<dbReference type="SUPFAM" id="SSF52980">
    <property type="entry name" value="Restriction endonuclease-like"/>
    <property type="match status" value="1"/>
</dbReference>
<dbReference type="AlphaFoldDB" id="A0A0P9QU17"/>
<keyword evidence="3 6" id="KW-0227">DNA damage</keyword>
<dbReference type="GO" id="GO:0016787">
    <property type="term" value="F:hydrolase activity"/>
    <property type="evidence" value="ECO:0007669"/>
    <property type="project" value="UniProtKB-KW"/>
</dbReference>
<dbReference type="EMBL" id="LJQI01000101">
    <property type="protein sequence ID" value="KPX35633.1"/>
    <property type="molecule type" value="Genomic_DNA"/>
</dbReference>
<dbReference type="Proteomes" id="UP000050490">
    <property type="component" value="Unassembled WGS sequence"/>
</dbReference>
<evidence type="ECO:0000256" key="1">
    <source>
        <dbReference type="ARBA" id="ARBA00022722"/>
    </source>
</evidence>
<keyword evidence="5 6" id="KW-0234">DNA repair</keyword>
<comment type="caution">
    <text evidence="7">The sequence shown here is derived from an EMBL/GenBank/DDBJ whole genome shotgun (WGS) entry which is preliminary data.</text>
</comment>
<protein>
    <recommendedName>
        <fullName evidence="6">Very short patch repair endonuclease</fullName>
        <ecNumber evidence="6">3.1.-.-</ecNumber>
    </recommendedName>
</protein>